<evidence type="ECO:0000313" key="4">
    <source>
        <dbReference type="Proteomes" id="UP000751852"/>
    </source>
</evidence>
<dbReference type="RefSeq" id="WP_198617937.1">
    <property type="nucleotide sequence ID" value="NZ_JABANU010000013.1"/>
</dbReference>
<dbReference type="NCBIfam" id="TIGR02383">
    <property type="entry name" value="Hfq"/>
    <property type="match status" value="1"/>
</dbReference>
<organism evidence="3 4">
    <name type="scientific">Staphylococcus canis</name>
    <dbReference type="NCBI Taxonomy" id="2724942"/>
    <lineage>
        <taxon>Bacteria</taxon>
        <taxon>Bacillati</taxon>
        <taxon>Bacillota</taxon>
        <taxon>Bacilli</taxon>
        <taxon>Bacillales</taxon>
        <taxon>Staphylococcaceae</taxon>
        <taxon>Staphylococcus</taxon>
    </lineage>
</organism>
<dbReference type="PANTHER" id="PTHR34772">
    <property type="entry name" value="RNA-BINDING PROTEIN HFQ"/>
    <property type="match status" value="1"/>
</dbReference>
<dbReference type="InterPro" id="IPR010920">
    <property type="entry name" value="LSM_dom_sf"/>
</dbReference>
<dbReference type="Pfam" id="PF17209">
    <property type="entry name" value="Hfq"/>
    <property type="match status" value="1"/>
</dbReference>
<dbReference type="PANTHER" id="PTHR34772:SF1">
    <property type="entry name" value="RNA-BINDING PROTEIN HFQ"/>
    <property type="match status" value="1"/>
</dbReference>
<dbReference type="Gene3D" id="2.30.30.100">
    <property type="match status" value="1"/>
</dbReference>
<evidence type="ECO:0000256" key="2">
    <source>
        <dbReference type="ARBA" id="ARBA00023016"/>
    </source>
</evidence>
<dbReference type="Proteomes" id="UP000751852">
    <property type="component" value="Unassembled WGS sequence"/>
</dbReference>
<sequence>MVENQNIQDKYLENFKNEEIEITVFLTNGFQLRGKIEDYDSTVIDFFSQGKHHVIYKHAISTFLEGTTEA</sequence>
<dbReference type="InterPro" id="IPR005001">
    <property type="entry name" value="Hfq"/>
</dbReference>
<evidence type="ECO:0000313" key="3">
    <source>
        <dbReference type="EMBL" id="MBI5975154.1"/>
    </source>
</evidence>
<gene>
    <name evidence="3" type="primary">hfq</name>
    <name evidence="3" type="ORF">HHH54_06000</name>
</gene>
<reference evidence="3 4" key="1">
    <citation type="submission" date="2020-04" db="EMBL/GenBank/DDBJ databases">
        <title>Staphylococcus species from domestic dog.</title>
        <authorList>
            <person name="Paterson G.K."/>
        </authorList>
    </citation>
    <scope>NUCLEOTIDE SEQUENCE [LARGE SCALE GENOMIC DNA]</scope>
    <source>
        <strain evidence="3 4">H16/1A</strain>
    </source>
</reference>
<proteinExistence type="predicted"/>
<name>A0ABS0TBM8_9STAP</name>
<dbReference type="CDD" id="cd01716">
    <property type="entry name" value="Hfq"/>
    <property type="match status" value="1"/>
</dbReference>
<evidence type="ECO:0000256" key="1">
    <source>
        <dbReference type="ARBA" id="ARBA00022884"/>
    </source>
</evidence>
<dbReference type="SUPFAM" id="SSF50182">
    <property type="entry name" value="Sm-like ribonucleoproteins"/>
    <property type="match status" value="1"/>
</dbReference>
<keyword evidence="4" id="KW-1185">Reference proteome</keyword>
<protein>
    <submittedName>
        <fullName evidence="3">RNA chaperone Hfq</fullName>
    </submittedName>
</protein>
<keyword evidence="2" id="KW-0346">Stress response</keyword>
<keyword evidence="1" id="KW-0694">RNA-binding</keyword>
<dbReference type="EMBL" id="JABANU010000013">
    <property type="protein sequence ID" value="MBI5975154.1"/>
    <property type="molecule type" value="Genomic_DNA"/>
</dbReference>
<accession>A0ABS0TBM8</accession>
<comment type="caution">
    <text evidence="3">The sequence shown here is derived from an EMBL/GenBank/DDBJ whole genome shotgun (WGS) entry which is preliminary data.</text>
</comment>